<reference evidence="2" key="1">
    <citation type="submission" date="2025-08" db="UniProtKB">
        <authorList>
            <consortium name="Ensembl"/>
        </authorList>
    </citation>
    <scope>IDENTIFICATION</scope>
</reference>
<sequence length="72" mass="8333">MLVSFKSALPLNQEPKYSLFLIFVPSPYILVLFHSSFIIPLKKKIFASAVISFRIALSEFSSKPTYRLQIYF</sequence>
<dbReference type="Ensembl" id="ENSPTET00000007578.1">
    <property type="protein sequence ID" value="ENSPTEP00000004899.1"/>
    <property type="gene ID" value="ENSPTEG00000005714.1"/>
</dbReference>
<keyword evidence="1" id="KW-1133">Transmembrane helix</keyword>
<evidence type="ECO:0000313" key="3">
    <source>
        <dbReference type="Proteomes" id="UP000694416"/>
    </source>
</evidence>
<evidence type="ECO:0000256" key="1">
    <source>
        <dbReference type="SAM" id="Phobius"/>
    </source>
</evidence>
<accession>A0A8C9GH57</accession>
<name>A0A8C9GH57_9PRIM</name>
<feature type="transmembrane region" description="Helical" evidence="1">
    <location>
        <begin position="20"/>
        <end position="39"/>
    </location>
</feature>
<evidence type="ECO:0000313" key="2">
    <source>
        <dbReference type="Ensembl" id="ENSPTEP00000004899.1"/>
    </source>
</evidence>
<keyword evidence="1" id="KW-0472">Membrane</keyword>
<organism evidence="2 3">
    <name type="scientific">Piliocolobus tephrosceles</name>
    <name type="common">Ugandan red Colobus</name>
    <dbReference type="NCBI Taxonomy" id="591936"/>
    <lineage>
        <taxon>Eukaryota</taxon>
        <taxon>Metazoa</taxon>
        <taxon>Chordata</taxon>
        <taxon>Craniata</taxon>
        <taxon>Vertebrata</taxon>
        <taxon>Euteleostomi</taxon>
        <taxon>Mammalia</taxon>
        <taxon>Eutheria</taxon>
        <taxon>Euarchontoglires</taxon>
        <taxon>Primates</taxon>
        <taxon>Haplorrhini</taxon>
        <taxon>Catarrhini</taxon>
        <taxon>Cercopithecidae</taxon>
        <taxon>Colobinae</taxon>
        <taxon>Piliocolobus</taxon>
    </lineage>
</organism>
<keyword evidence="3" id="KW-1185">Reference proteome</keyword>
<dbReference type="AlphaFoldDB" id="A0A8C9GH57"/>
<reference evidence="2" key="2">
    <citation type="submission" date="2025-09" db="UniProtKB">
        <authorList>
            <consortium name="Ensembl"/>
        </authorList>
    </citation>
    <scope>IDENTIFICATION</scope>
</reference>
<keyword evidence="1" id="KW-0812">Transmembrane</keyword>
<protein>
    <submittedName>
        <fullName evidence="2">Uncharacterized protein</fullName>
    </submittedName>
</protein>
<dbReference type="Proteomes" id="UP000694416">
    <property type="component" value="Unplaced"/>
</dbReference>
<proteinExistence type="predicted"/>